<evidence type="ECO:0000256" key="4">
    <source>
        <dbReference type="PROSITE-ProRule" id="PRU00335"/>
    </source>
</evidence>
<keyword evidence="3" id="KW-0804">Transcription</keyword>
<sequence length="220" mass="24534">MVSSPTSQRVRKLPDERRAEILAEAASIALTEGLERITLRAVADRLGVRPGLISHYYPAAEDLVIAAFVRAVSEEREELFPDAGTPLERMAHLVSRSEGRESLELSRLWLNARHLCRFIPALTEALRGQEYLDRNRLTALIEDGVDSGDFSVEDPFAACIRIWVAIDGVGSYVNNSESFEYDAFKRFVTDVAEWSLGIPAGTLRAAVDRLRIHSDPSRPL</sequence>
<evidence type="ECO:0000313" key="7">
    <source>
        <dbReference type="Proteomes" id="UP000317715"/>
    </source>
</evidence>
<accession>A0A4Y3NK61</accession>
<evidence type="ECO:0000256" key="2">
    <source>
        <dbReference type="ARBA" id="ARBA00023125"/>
    </source>
</evidence>
<gene>
    <name evidence="6" type="ORF">AAU01_23110</name>
</gene>
<feature type="domain" description="HTH tetR-type" evidence="5">
    <location>
        <begin position="15"/>
        <end position="75"/>
    </location>
</feature>
<feature type="DNA-binding region" description="H-T-H motif" evidence="4">
    <location>
        <begin position="38"/>
        <end position="57"/>
    </location>
</feature>
<dbReference type="Gene3D" id="1.10.357.10">
    <property type="entry name" value="Tetracycline Repressor, domain 2"/>
    <property type="match status" value="1"/>
</dbReference>
<evidence type="ECO:0000259" key="5">
    <source>
        <dbReference type="PROSITE" id="PS50977"/>
    </source>
</evidence>
<dbReference type="EMBL" id="BJMD01000013">
    <property type="protein sequence ID" value="GEB19556.1"/>
    <property type="molecule type" value="Genomic_DNA"/>
</dbReference>
<dbReference type="PANTHER" id="PTHR30055:SF234">
    <property type="entry name" value="HTH-TYPE TRANSCRIPTIONAL REGULATOR BETI"/>
    <property type="match status" value="1"/>
</dbReference>
<dbReference type="RefSeq" id="WP_141283754.1">
    <property type="nucleotide sequence ID" value="NZ_BAAAWK010000001.1"/>
</dbReference>
<evidence type="ECO:0000256" key="3">
    <source>
        <dbReference type="ARBA" id="ARBA00023163"/>
    </source>
</evidence>
<proteinExistence type="predicted"/>
<dbReference type="AlphaFoldDB" id="A0A4Y3NK61"/>
<keyword evidence="1" id="KW-0805">Transcription regulation</keyword>
<name>A0A4Y3NK61_PAEAU</name>
<dbReference type="InterPro" id="IPR001647">
    <property type="entry name" value="HTH_TetR"/>
</dbReference>
<dbReference type="PANTHER" id="PTHR30055">
    <property type="entry name" value="HTH-TYPE TRANSCRIPTIONAL REGULATOR RUTR"/>
    <property type="match status" value="1"/>
</dbReference>
<keyword evidence="7" id="KW-1185">Reference proteome</keyword>
<dbReference type="SUPFAM" id="SSF46689">
    <property type="entry name" value="Homeodomain-like"/>
    <property type="match status" value="1"/>
</dbReference>
<dbReference type="InterPro" id="IPR050109">
    <property type="entry name" value="HTH-type_TetR-like_transc_reg"/>
</dbReference>
<comment type="caution">
    <text evidence="6">The sequence shown here is derived from an EMBL/GenBank/DDBJ whole genome shotgun (WGS) entry which is preliminary data.</text>
</comment>
<dbReference type="Proteomes" id="UP000317715">
    <property type="component" value="Unassembled WGS sequence"/>
</dbReference>
<reference evidence="6 7" key="1">
    <citation type="submission" date="2019-06" db="EMBL/GenBank/DDBJ databases">
        <title>Whole genome shotgun sequence of Paenarthrobacter aurescens NBRC 12136.</title>
        <authorList>
            <person name="Hosoyama A."/>
            <person name="Uohara A."/>
            <person name="Ohji S."/>
            <person name="Ichikawa N."/>
        </authorList>
    </citation>
    <scope>NUCLEOTIDE SEQUENCE [LARGE SCALE GENOMIC DNA]</scope>
    <source>
        <strain evidence="6 7">NBRC 12136</strain>
    </source>
</reference>
<dbReference type="InterPro" id="IPR036271">
    <property type="entry name" value="Tet_transcr_reg_TetR-rel_C_sf"/>
</dbReference>
<dbReference type="SUPFAM" id="SSF48498">
    <property type="entry name" value="Tetracyclin repressor-like, C-terminal domain"/>
    <property type="match status" value="1"/>
</dbReference>
<dbReference type="Pfam" id="PF00440">
    <property type="entry name" value="TetR_N"/>
    <property type="match status" value="1"/>
</dbReference>
<organism evidence="6 7">
    <name type="scientific">Paenarthrobacter aurescens</name>
    <name type="common">Arthrobacter aurescens</name>
    <dbReference type="NCBI Taxonomy" id="43663"/>
    <lineage>
        <taxon>Bacteria</taxon>
        <taxon>Bacillati</taxon>
        <taxon>Actinomycetota</taxon>
        <taxon>Actinomycetes</taxon>
        <taxon>Micrococcales</taxon>
        <taxon>Micrococcaceae</taxon>
        <taxon>Paenarthrobacter</taxon>
    </lineage>
</organism>
<keyword evidence="2 4" id="KW-0238">DNA-binding</keyword>
<dbReference type="GeneID" id="97302823"/>
<dbReference type="OrthoDB" id="4548508at2"/>
<dbReference type="GO" id="GO:0003700">
    <property type="term" value="F:DNA-binding transcription factor activity"/>
    <property type="evidence" value="ECO:0007669"/>
    <property type="project" value="TreeGrafter"/>
</dbReference>
<dbReference type="GO" id="GO:0000976">
    <property type="term" value="F:transcription cis-regulatory region binding"/>
    <property type="evidence" value="ECO:0007669"/>
    <property type="project" value="TreeGrafter"/>
</dbReference>
<evidence type="ECO:0000313" key="6">
    <source>
        <dbReference type="EMBL" id="GEB19556.1"/>
    </source>
</evidence>
<dbReference type="PROSITE" id="PS50977">
    <property type="entry name" value="HTH_TETR_2"/>
    <property type="match status" value="1"/>
</dbReference>
<dbReference type="InterPro" id="IPR009057">
    <property type="entry name" value="Homeodomain-like_sf"/>
</dbReference>
<protein>
    <recommendedName>
        <fullName evidence="5">HTH tetR-type domain-containing protein</fullName>
    </recommendedName>
</protein>
<evidence type="ECO:0000256" key="1">
    <source>
        <dbReference type="ARBA" id="ARBA00023015"/>
    </source>
</evidence>